<proteinExistence type="predicted"/>
<comment type="caution">
    <text evidence="2">The sequence shown here is derived from an EMBL/GenBank/DDBJ whole genome shotgun (WGS) entry which is preliminary data.</text>
</comment>
<accession>A0A8S9L8M3</accession>
<evidence type="ECO:0000256" key="1">
    <source>
        <dbReference type="SAM" id="MobiDB-lite"/>
    </source>
</evidence>
<feature type="region of interest" description="Disordered" evidence="1">
    <location>
        <begin position="116"/>
        <end position="173"/>
    </location>
</feature>
<organism evidence="2">
    <name type="scientific">Brassica cretica</name>
    <name type="common">Mustard</name>
    <dbReference type="NCBI Taxonomy" id="69181"/>
    <lineage>
        <taxon>Eukaryota</taxon>
        <taxon>Viridiplantae</taxon>
        <taxon>Streptophyta</taxon>
        <taxon>Embryophyta</taxon>
        <taxon>Tracheophyta</taxon>
        <taxon>Spermatophyta</taxon>
        <taxon>Magnoliopsida</taxon>
        <taxon>eudicotyledons</taxon>
        <taxon>Gunneridae</taxon>
        <taxon>Pentapetalae</taxon>
        <taxon>rosids</taxon>
        <taxon>malvids</taxon>
        <taxon>Brassicales</taxon>
        <taxon>Brassicaceae</taxon>
        <taxon>Brassiceae</taxon>
        <taxon>Brassica</taxon>
    </lineage>
</organism>
<dbReference type="EMBL" id="QGKY02000094">
    <property type="protein sequence ID" value="KAF2602361.1"/>
    <property type="molecule type" value="Genomic_DNA"/>
</dbReference>
<feature type="compositionally biased region" description="Basic and acidic residues" evidence="1">
    <location>
        <begin position="137"/>
        <end position="147"/>
    </location>
</feature>
<dbReference type="AlphaFoldDB" id="A0A8S9L8M3"/>
<evidence type="ECO:0000313" key="2">
    <source>
        <dbReference type="EMBL" id="KAF2602361.1"/>
    </source>
</evidence>
<name>A0A8S9L8M3_BRACR</name>
<sequence length="272" mass="30923">MNLKGTEPVARIRAREGVVEVAEIAEQEAEIAELPQRSLSESNLKCGDIPSPSPYHLTTTPVGKAEQPGVRRNLNLAMIKRWHVIEGREHQRIDVKVPMGIKRAELLHCRGQATKSLHYPSQAPASPDQKRLGTPSRSDHSRDENVTKRSKGTPRSLAFNTLTEHDPKPTTEDDQVIDALNDMDITDKLDGGLMDCEMQNDDLMGLELAEMEDKKVRIGPVRLLIKRRRSWLVDRGGIASMVPNRVLPWAFRQINLRFFFEDLHRRDHLRLL</sequence>
<gene>
    <name evidence="2" type="ORF">F2Q70_00026782</name>
</gene>
<reference evidence="2" key="1">
    <citation type="submission" date="2019-12" db="EMBL/GenBank/DDBJ databases">
        <title>Genome sequencing and annotation of Brassica cretica.</title>
        <authorList>
            <person name="Studholme D.J."/>
            <person name="Sarris P.F."/>
        </authorList>
    </citation>
    <scope>NUCLEOTIDE SEQUENCE</scope>
    <source>
        <strain evidence="2">PFS-102/07</strain>
        <tissue evidence="2">Leaf</tissue>
    </source>
</reference>
<protein>
    <submittedName>
        <fullName evidence="2">Uncharacterized protein</fullName>
    </submittedName>
</protein>